<dbReference type="AlphaFoldDB" id="A0ABC9YWG1"/>
<dbReference type="Gene3D" id="3.10.129.10">
    <property type="entry name" value="Hotdog Thioesterase"/>
    <property type="match status" value="1"/>
</dbReference>
<reference evidence="3" key="1">
    <citation type="submission" date="2015-07" db="EMBL/GenBank/DDBJ databases">
        <title>Nocardia seriolae U-1 whole genome shotgun sequence.</title>
        <authorList>
            <person name="Imajoh M."/>
            <person name="Fukumoto Y."/>
            <person name="Sukeda M."/>
            <person name="Yamane J."/>
            <person name="Yamasaki K."/>
            <person name="Shimizu M."/>
            <person name="Ohnishi K."/>
            <person name="Oshima S."/>
        </authorList>
    </citation>
    <scope>NUCLEOTIDE SEQUENCE [LARGE SCALE GENOMIC DNA]</scope>
    <source>
        <strain evidence="3">U-1</strain>
    </source>
</reference>
<dbReference type="GeneID" id="93376433"/>
<reference evidence="2 3" key="2">
    <citation type="journal article" date="2016" name="Genome Announc.">
        <title>Draft Genome Sequence of Erythromycin- and Oxytetracycline-Sensitive Nocardia seriolae Strain U-1 (NBRC 110359).</title>
        <authorList>
            <person name="Imajoh M."/>
            <person name="Sukeda M."/>
            <person name="Shimizu M."/>
            <person name="Yamane J."/>
            <person name="Ohnishi K."/>
            <person name="Oshima S."/>
        </authorList>
    </citation>
    <scope>NUCLEOTIDE SEQUENCE [LARGE SCALE GENOMIC DNA]</scope>
    <source>
        <strain evidence="2 3">U-1</strain>
    </source>
</reference>
<dbReference type="SUPFAM" id="SSF54637">
    <property type="entry name" value="Thioesterase/thiol ester dehydrase-isomerase"/>
    <property type="match status" value="1"/>
</dbReference>
<evidence type="ECO:0000313" key="2">
    <source>
        <dbReference type="EMBL" id="GAP29848.1"/>
    </source>
</evidence>
<dbReference type="RefSeq" id="WP_228102866.1">
    <property type="nucleotide sequence ID" value="NZ_AP017900.1"/>
</dbReference>
<accession>A0ABC9YWG1</accession>
<comment type="caution">
    <text evidence="2">The sequence shown here is derived from an EMBL/GenBank/DDBJ whole genome shotgun (WGS) entry which is preliminary data.</text>
</comment>
<dbReference type="EMBL" id="BBYQ01000065">
    <property type="protein sequence ID" value="GAP29848.1"/>
    <property type="molecule type" value="Genomic_DNA"/>
</dbReference>
<name>A0ABC9YWG1_9NOCA</name>
<keyword evidence="3" id="KW-1185">Reference proteome</keyword>
<dbReference type="InterPro" id="IPR029069">
    <property type="entry name" value="HotDog_dom_sf"/>
</dbReference>
<proteinExistence type="predicted"/>
<dbReference type="Proteomes" id="UP000037179">
    <property type="component" value="Unassembled WGS sequence"/>
</dbReference>
<sequence>MTTRTLPTSAIFTAAATLTPAEPQHFDLAFDATTQPCPWPKAYGGDLVAQAAVAAMRSVTDGKTLDSMQSYFLRPRRYRRDDPLRGRSAARRPRLQHPAGPRVPEREADLCLPGQLRGR</sequence>
<feature type="region of interest" description="Disordered" evidence="1">
    <location>
        <begin position="76"/>
        <end position="119"/>
    </location>
</feature>
<gene>
    <name evidence="2" type="ORF">NSK11_contig00065-0030</name>
</gene>
<evidence type="ECO:0000313" key="3">
    <source>
        <dbReference type="Proteomes" id="UP000037179"/>
    </source>
</evidence>
<protein>
    <submittedName>
        <fullName evidence="2">Acyl-CoA thioesterase</fullName>
    </submittedName>
</protein>
<evidence type="ECO:0000256" key="1">
    <source>
        <dbReference type="SAM" id="MobiDB-lite"/>
    </source>
</evidence>
<organism evidence="2 3">
    <name type="scientific">Nocardia seriolae</name>
    <dbReference type="NCBI Taxonomy" id="37332"/>
    <lineage>
        <taxon>Bacteria</taxon>
        <taxon>Bacillati</taxon>
        <taxon>Actinomycetota</taxon>
        <taxon>Actinomycetes</taxon>
        <taxon>Mycobacteriales</taxon>
        <taxon>Nocardiaceae</taxon>
        <taxon>Nocardia</taxon>
    </lineage>
</organism>